<name>A0AA45LCK1_9PSEU</name>
<dbReference type="SUPFAM" id="SSF49785">
    <property type="entry name" value="Galactose-binding domain-like"/>
    <property type="match status" value="1"/>
</dbReference>
<dbReference type="InterPro" id="IPR000111">
    <property type="entry name" value="Glyco_hydro_27/36_CS"/>
</dbReference>
<dbReference type="SUPFAM" id="SSF51445">
    <property type="entry name" value="(Trans)glycosidases"/>
    <property type="match status" value="1"/>
</dbReference>
<evidence type="ECO:0000256" key="6">
    <source>
        <dbReference type="SAM" id="MobiDB-lite"/>
    </source>
</evidence>
<evidence type="ECO:0000256" key="4">
    <source>
        <dbReference type="ARBA" id="ARBA00023295"/>
    </source>
</evidence>
<keyword evidence="3 5" id="KW-0378">Hydrolase</keyword>
<reference evidence="8" key="1">
    <citation type="submission" date="2021-04" db="EMBL/GenBank/DDBJ databases">
        <title>Genomic sequence of Actinosynnema pretiosum subsp. pretiosum ATCC 31280 (C-14919).</title>
        <authorList>
            <person name="Bai L."/>
            <person name="Wang X."/>
            <person name="Xiao Y."/>
        </authorList>
    </citation>
    <scope>NUCLEOTIDE SEQUENCE</scope>
    <source>
        <strain evidence="8">ATCC 31280</strain>
    </source>
</reference>
<dbReference type="Proteomes" id="UP000677152">
    <property type="component" value="Chromosome"/>
</dbReference>
<dbReference type="GO" id="GO:0004557">
    <property type="term" value="F:alpha-galactosidase activity"/>
    <property type="evidence" value="ECO:0007669"/>
    <property type="project" value="UniProtKB-EC"/>
</dbReference>
<dbReference type="InterPro" id="IPR018905">
    <property type="entry name" value="A-galactase_NEW3"/>
</dbReference>
<dbReference type="EC" id="3.2.1.22" evidence="5"/>
<gene>
    <name evidence="8" type="ORF">KCV87_15275</name>
</gene>
<evidence type="ECO:0000256" key="3">
    <source>
        <dbReference type="ARBA" id="ARBA00022801"/>
    </source>
</evidence>
<feature type="region of interest" description="Disordered" evidence="6">
    <location>
        <begin position="1"/>
        <end position="76"/>
    </location>
</feature>
<dbReference type="Gene3D" id="2.60.120.1060">
    <property type="entry name" value="NPCBM/NEW2 domain"/>
    <property type="match status" value="1"/>
</dbReference>
<proteinExistence type="inferred from homology"/>
<keyword evidence="5" id="KW-1015">Disulfide bond</keyword>
<dbReference type="InterPro" id="IPR041233">
    <property type="entry name" value="Melibiase_C"/>
</dbReference>
<accession>A0AA45LCK1</accession>
<dbReference type="InterPro" id="IPR013780">
    <property type="entry name" value="Glyco_hydro_b"/>
</dbReference>
<evidence type="ECO:0000256" key="1">
    <source>
        <dbReference type="ARBA" id="ARBA00009743"/>
    </source>
</evidence>
<evidence type="ECO:0000256" key="2">
    <source>
        <dbReference type="ARBA" id="ARBA00022729"/>
    </source>
</evidence>
<comment type="similarity">
    <text evidence="1 5">Belongs to the glycosyl hydrolase 27 family.</text>
</comment>
<dbReference type="InterPro" id="IPR013222">
    <property type="entry name" value="Glyco_hyd_98_carb-bd"/>
</dbReference>
<dbReference type="Pfam" id="PF16499">
    <property type="entry name" value="Melibiase_2"/>
    <property type="match status" value="1"/>
</dbReference>
<dbReference type="Gene3D" id="2.60.40.1180">
    <property type="entry name" value="Golgi alpha-mannosidase II"/>
    <property type="match status" value="1"/>
</dbReference>
<dbReference type="AlphaFoldDB" id="A0AA45LCK1"/>
<protein>
    <recommendedName>
        <fullName evidence="5">Alpha-galactosidase</fullName>
        <ecNumber evidence="5">3.2.1.22</ecNumber>
    </recommendedName>
    <alternativeName>
        <fullName evidence="5">Melibiase</fullName>
    </alternativeName>
</protein>
<dbReference type="PRINTS" id="PR00740">
    <property type="entry name" value="GLHYDRLASE27"/>
</dbReference>
<dbReference type="InterPro" id="IPR013785">
    <property type="entry name" value="Aldolase_TIM"/>
</dbReference>
<feature type="compositionally biased region" description="Low complexity" evidence="6">
    <location>
        <begin position="31"/>
        <end position="53"/>
    </location>
</feature>
<keyword evidence="4 5" id="KW-0326">Glycosidase</keyword>
<dbReference type="SMART" id="SM00776">
    <property type="entry name" value="NPCBM"/>
    <property type="match status" value="1"/>
</dbReference>
<evidence type="ECO:0000256" key="5">
    <source>
        <dbReference type="RuleBase" id="RU361168"/>
    </source>
</evidence>
<dbReference type="InterPro" id="IPR002241">
    <property type="entry name" value="Glyco_hydro_27"/>
</dbReference>
<evidence type="ECO:0000259" key="7">
    <source>
        <dbReference type="SMART" id="SM00776"/>
    </source>
</evidence>
<keyword evidence="2" id="KW-0732">Signal</keyword>
<evidence type="ECO:0000313" key="9">
    <source>
        <dbReference type="Proteomes" id="UP000677152"/>
    </source>
</evidence>
<organism evidence="8 9">
    <name type="scientific">Actinosynnema pretiosum subsp. pretiosum</name>
    <dbReference type="NCBI Taxonomy" id="103721"/>
    <lineage>
        <taxon>Bacteria</taxon>
        <taxon>Bacillati</taxon>
        <taxon>Actinomycetota</taxon>
        <taxon>Actinomycetes</taxon>
        <taxon>Pseudonocardiales</taxon>
        <taxon>Pseudonocardiaceae</taxon>
        <taxon>Actinosynnema</taxon>
    </lineage>
</organism>
<dbReference type="FunFam" id="3.20.20.70:FF:000197">
    <property type="entry name" value="Alpha-galactosidase"/>
    <property type="match status" value="1"/>
</dbReference>
<dbReference type="Pfam" id="PF17801">
    <property type="entry name" value="Melibiase_C"/>
    <property type="match status" value="1"/>
</dbReference>
<dbReference type="PANTHER" id="PTHR11452:SF75">
    <property type="entry name" value="ALPHA-GALACTOSIDASE MEL1"/>
    <property type="match status" value="1"/>
</dbReference>
<dbReference type="InterPro" id="IPR038637">
    <property type="entry name" value="NPCBM_sf"/>
</dbReference>
<dbReference type="SUPFAM" id="SSF51011">
    <property type="entry name" value="Glycosyl hydrolase domain"/>
    <property type="match status" value="1"/>
</dbReference>
<dbReference type="CDD" id="cd14792">
    <property type="entry name" value="GH27"/>
    <property type="match status" value="1"/>
</dbReference>
<dbReference type="Pfam" id="PF08305">
    <property type="entry name" value="NPCBM"/>
    <property type="match status" value="1"/>
</dbReference>
<dbReference type="PANTHER" id="PTHR11452">
    <property type="entry name" value="ALPHA-GALACTOSIDASE/ALPHA-N-ACETYLGALACTOSAMINIDASE"/>
    <property type="match status" value="1"/>
</dbReference>
<feature type="compositionally biased region" description="Gly residues" evidence="6">
    <location>
        <begin position="19"/>
        <end position="30"/>
    </location>
</feature>
<dbReference type="PROSITE" id="PS00512">
    <property type="entry name" value="ALPHA_GALACTOSIDASE"/>
    <property type="match status" value="1"/>
</dbReference>
<dbReference type="InterPro" id="IPR017853">
    <property type="entry name" value="GH"/>
</dbReference>
<dbReference type="GO" id="GO:0005975">
    <property type="term" value="P:carbohydrate metabolic process"/>
    <property type="evidence" value="ECO:0007669"/>
    <property type="project" value="InterPro"/>
</dbReference>
<dbReference type="EMBL" id="CP073249">
    <property type="protein sequence ID" value="QUF07272.1"/>
    <property type="molecule type" value="Genomic_DNA"/>
</dbReference>
<evidence type="ECO:0000313" key="8">
    <source>
        <dbReference type="EMBL" id="QUF07272.1"/>
    </source>
</evidence>
<dbReference type="Gene3D" id="3.20.20.70">
    <property type="entry name" value="Aldolase class I"/>
    <property type="match status" value="1"/>
</dbReference>
<feature type="domain" description="Glycosyl hydrolase family 98 putative carbohydrate-binding module" evidence="7">
    <location>
        <begin position="547"/>
        <end position="692"/>
    </location>
</feature>
<dbReference type="Pfam" id="PF10633">
    <property type="entry name" value="NPCBM_assoc"/>
    <property type="match status" value="1"/>
</dbReference>
<dbReference type="InterPro" id="IPR008979">
    <property type="entry name" value="Galactose-bd-like_sf"/>
</dbReference>
<comment type="catalytic activity">
    <reaction evidence="5">
        <text>Hydrolysis of terminal, non-reducing alpha-D-galactose residues in alpha-D-galactosides, including galactose oligosaccharides, galactomannans and galactolipids.</text>
        <dbReference type="EC" id="3.2.1.22"/>
    </reaction>
</comment>
<sequence>MDESTNAAGDAPVDQDGTTGDGAVSGGTAGGSSADDSAAGSDTAGSGAAETGAPQEIRPPALAPTPPMGFNNWNSTQCGPEFTDSMIRGIADLFLSLGLKDAGYEYVNIDDCWALPQRDADGDLVPDPVRFPEGMKPLVDYVHSKGLKFGIYTSAGTRTCSERGFPGALGHERQDAALFASWGVDYLKYDNCHNQGVDARLRYRAMRDAIAATGRPIVLSVCEWGENRPWEWAFEVGQLWRTTPDIRDSWDSVLEIAKANMALAEHAGPNRWNDPDMLEVGNGGLTWEECRTHFSLWAMMAAPLLIGVDLRSVAPEAVEILTNREVIALDQDPLGEQARVVRSEDGLHVLVKRLQDGGRAVALFNENDVPARISTSAAEAGLPRSTGYRLRDVWARTDAHSAGDVTAWVPPHGAVVYRVTPEPAWLLLPPAVDAGVEPVLSRPGALPLVDPDAPSLVTTSLGDNGWLPVLGARVDLEAPAGWRVRPRGQRARSVLAGGDRLDTTWEVLPPAGLEPGRYRLTALFAYLYGWGRRVSADLEVVVPHRLPSGTSYLSDAPWLRASNGFGPVEVDTSNGEAEAGDGGPLTVNGRVFEKGLGVHAPSSVEYFTGGRCTSVSAFVGVDDEKPAAGSVVFQVWADERKVADSGALTTRDDAVELVADVTGARTVRLVVTDAGNGVDSDHGDWGDLKATCE</sequence>